<name>A0A7W7ZPM3_9BACT</name>
<dbReference type="InterPro" id="IPR029058">
    <property type="entry name" value="AB_hydrolase_fold"/>
</dbReference>
<reference evidence="1 2" key="1">
    <citation type="submission" date="2020-08" db="EMBL/GenBank/DDBJ databases">
        <title>Genomic Encyclopedia of Type Strains, Phase IV (KMG-V): Genome sequencing to study the core and pangenomes of soil and plant-associated prokaryotes.</title>
        <authorList>
            <person name="Whitman W."/>
        </authorList>
    </citation>
    <scope>NUCLEOTIDE SEQUENCE [LARGE SCALE GENOMIC DNA]</scope>
    <source>
        <strain evidence="1 2">X5P3</strain>
    </source>
</reference>
<dbReference type="Gene3D" id="3.40.50.1820">
    <property type="entry name" value="alpha/beta hydrolase"/>
    <property type="match status" value="1"/>
</dbReference>
<comment type="caution">
    <text evidence="1">The sequence shown here is derived from an EMBL/GenBank/DDBJ whole genome shotgun (WGS) entry which is preliminary data.</text>
</comment>
<gene>
    <name evidence="1" type="ORF">HDF15_002197</name>
</gene>
<proteinExistence type="predicted"/>
<protein>
    <submittedName>
        <fullName evidence="1">Dienelactone hydrolase</fullName>
    </submittedName>
</protein>
<dbReference type="Proteomes" id="UP000584867">
    <property type="component" value="Unassembled WGS sequence"/>
</dbReference>
<evidence type="ECO:0000313" key="1">
    <source>
        <dbReference type="EMBL" id="MBB5063849.1"/>
    </source>
</evidence>
<organism evidence="1 2">
    <name type="scientific">Granulicella mallensis</name>
    <dbReference type="NCBI Taxonomy" id="940614"/>
    <lineage>
        <taxon>Bacteria</taxon>
        <taxon>Pseudomonadati</taxon>
        <taxon>Acidobacteriota</taxon>
        <taxon>Terriglobia</taxon>
        <taxon>Terriglobales</taxon>
        <taxon>Acidobacteriaceae</taxon>
        <taxon>Granulicella</taxon>
    </lineage>
</organism>
<dbReference type="EMBL" id="JACHIO010000008">
    <property type="protein sequence ID" value="MBB5063849.1"/>
    <property type="molecule type" value="Genomic_DNA"/>
</dbReference>
<dbReference type="GO" id="GO:0016787">
    <property type="term" value="F:hydrolase activity"/>
    <property type="evidence" value="ECO:0007669"/>
    <property type="project" value="UniProtKB-KW"/>
</dbReference>
<dbReference type="RefSeq" id="WP_184255318.1">
    <property type="nucleotide sequence ID" value="NZ_JACHIO010000008.1"/>
</dbReference>
<dbReference type="AlphaFoldDB" id="A0A7W7ZPM3"/>
<evidence type="ECO:0000313" key="2">
    <source>
        <dbReference type="Proteomes" id="UP000584867"/>
    </source>
</evidence>
<accession>A0A7W7ZPM3</accession>
<dbReference type="SUPFAM" id="SSF53474">
    <property type="entry name" value="alpha/beta-Hydrolases"/>
    <property type="match status" value="1"/>
</dbReference>
<sequence>MPTPAPPPQTATRLPHRTLVAVLGLLVIAIPACAWPAVKAHLQAVAVLDLVANQPVPAPLQALATEPITTSEITINTSQGSVRARLYTPLHHPKAPALIVLHGVHHLGMDEPRLIAFASAMASCGLRVLTPELPDIKDYHVGANSIATIGDAATWLAQQDGGQPVGVMGLSFSGGLSLLAASDPKFQPSIKFVVAVGSQDEMSRVAEYYRTGKDLRPNGTVELLAPHEYGALVLEYENLEDYVPAPDLEPLRAVLRAHLYEDITAEKSALAKLTPAQLAEVKQLMDTTSTTTHDRLAAAETKHIAEMAGVSPHGHLRQLTTPVYLLHGEGDNIIPSAETLWMADELPSEMLKASLVSPVLTHIDIDNHGPTAMDRWQLVHFFGLILDAAAH</sequence>
<keyword evidence="1" id="KW-0378">Hydrolase</keyword>